<dbReference type="PANTHER" id="PTHR30100">
    <property type="entry name" value="FATTY ACID/PHOSPHOLIPID SYNTHESIS PROTEIN PLSX"/>
    <property type="match status" value="1"/>
</dbReference>
<keyword evidence="5 10" id="KW-0443">Lipid metabolism</keyword>
<keyword evidence="3 10" id="KW-0444">Lipid biosynthesis</keyword>
<dbReference type="SUPFAM" id="SSF53659">
    <property type="entry name" value="Isocitrate/Isopropylmalate dehydrogenase-like"/>
    <property type="match status" value="1"/>
</dbReference>
<dbReference type="GO" id="GO:0006633">
    <property type="term" value="P:fatty acid biosynthetic process"/>
    <property type="evidence" value="ECO:0007669"/>
    <property type="project" value="UniProtKB-UniRule"/>
</dbReference>
<keyword evidence="12" id="KW-1185">Reference proteome</keyword>
<evidence type="ECO:0000256" key="5">
    <source>
        <dbReference type="ARBA" id="ARBA00023098"/>
    </source>
</evidence>
<dbReference type="GO" id="GO:0043811">
    <property type="term" value="F:phosphate:acyl-[acyl carrier protein] acyltransferase activity"/>
    <property type="evidence" value="ECO:0007669"/>
    <property type="project" value="UniProtKB-UniRule"/>
</dbReference>
<dbReference type="Pfam" id="PF02504">
    <property type="entry name" value="FA_synthesis"/>
    <property type="match status" value="1"/>
</dbReference>
<evidence type="ECO:0000256" key="3">
    <source>
        <dbReference type="ARBA" id="ARBA00022516"/>
    </source>
</evidence>
<dbReference type="Proteomes" id="UP000245533">
    <property type="component" value="Unassembled WGS sequence"/>
</dbReference>
<evidence type="ECO:0000313" key="12">
    <source>
        <dbReference type="Proteomes" id="UP000245533"/>
    </source>
</evidence>
<keyword evidence="7 10" id="KW-1208">Phospholipid metabolism</keyword>
<accession>A0A316TS27</accession>
<dbReference type="PIRSF" id="PIRSF002465">
    <property type="entry name" value="Phsphlp_syn_PlsX"/>
    <property type="match status" value="1"/>
</dbReference>
<evidence type="ECO:0000256" key="2">
    <source>
        <dbReference type="ARBA" id="ARBA00022490"/>
    </source>
</evidence>
<dbReference type="AlphaFoldDB" id="A0A316TS27"/>
<evidence type="ECO:0000256" key="4">
    <source>
        <dbReference type="ARBA" id="ARBA00022679"/>
    </source>
</evidence>
<protein>
    <recommendedName>
        <fullName evidence="8 10">Phosphate acyltransferase</fullName>
        <ecNumber evidence="8 10">2.3.1.274</ecNumber>
    </recommendedName>
    <alternativeName>
        <fullName evidence="10">Acyl-ACP phosphotransacylase</fullName>
    </alternativeName>
    <alternativeName>
        <fullName evidence="10">Acyl-[acyl-carrier-protein]--phosphate acyltransferase</fullName>
    </alternativeName>
    <alternativeName>
        <fullName evidence="10">Phosphate-acyl-ACP acyltransferase</fullName>
    </alternativeName>
</protein>
<comment type="catalytic activity">
    <reaction evidence="1 10">
        <text>a fatty acyl-[ACP] + phosphate = an acyl phosphate + holo-[ACP]</text>
        <dbReference type="Rhea" id="RHEA:42292"/>
        <dbReference type="Rhea" id="RHEA-COMP:9685"/>
        <dbReference type="Rhea" id="RHEA-COMP:14125"/>
        <dbReference type="ChEBI" id="CHEBI:43474"/>
        <dbReference type="ChEBI" id="CHEBI:59918"/>
        <dbReference type="ChEBI" id="CHEBI:64479"/>
        <dbReference type="ChEBI" id="CHEBI:138651"/>
        <dbReference type="EC" id="2.3.1.274"/>
    </reaction>
</comment>
<dbReference type="OrthoDB" id="9806408at2"/>
<dbReference type="NCBIfam" id="TIGR00182">
    <property type="entry name" value="plsX"/>
    <property type="match status" value="1"/>
</dbReference>
<dbReference type="InterPro" id="IPR012281">
    <property type="entry name" value="Phospholipid_synth_PlsX-like"/>
</dbReference>
<dbReference type="PANTHER" id="PTHR30100:SF1">
    <property type="entry name" value="PHOSPHATE ACYLTRANSFERASE"/>
    <property type="match status" value="1"/>
</dbReference>
<keyword evidence="6 10" id="KW-0594">Phospholipid biosynthesis</keyword>
<comment type="subunit">
    <text evidence="9 10">Homodimer. Probably interacts with PlsY.</text>
</comment>
<dbReference type="RefSeq" id="WP_109645125.1">
    <property type="nucleotide sequence ID" value="NZ_QGGB01000003.1"/>
</dbReference>
<dbReference type="HAMAP" id="MF_00019">
    <property type="entry name" value="PlsX"/>
    <property type="match status" value="1"/>
</dbReference>
<evidence type="ECO:0000256" key="7">
    <source>
        <dbReference type="ARBA" id="ARBA00023264"/>
    </source>
</evidence>
<comment type="function">
    <text evidence="10">Catalyzes the reversible formation of acyl-phosphate (acyl-PO(4)) from acyl-[acyl-carrier-protein] (acyl-ACP). This enzyme utilizes acyl-ACP as fatty acyl donor, but not acyl-CoA.</text>
</comment>
<name>A0A316TS27_9BACT</name>
<dbReference type="Gene3D" id="3.40.718.10">
    <property type="entry name" value="Isopropylmalate Dehydrogenase"/>
    <property type="match status" value="1"/>
</dbReference>
<proteinExistence type="inferred from homology"/>
<evidence type="ECO:0000256" key="6">
    <source>
        <dbReference type="ARBA" id="ARBA00023209"/>
    </source>
</evidence>
<evidence type="ECO:0000256" key="10">
    <source>
        <dbReference type="HAMAP-Rule" id="MF_00019"/>
    </source>
</evidence>
<dbReference type="UniPathway" id="UPA00085"/>
<dbReference type="InterPro" id="IPR003664">
    <property type="entry name" value="FA_synthesis"/>
</dbReference>
<evidence type="ECO:0000256" key="8">
    <source>
        <dbReference type="ARBA" id="ARBA00024069"/>
    </source>
</evidence>
<comment type="subcellular location">
    <subcellularLocation>
        <location evidence="10">Cytoplasm</location>
    </subcellularLocation>
    <text evidence="10">Associated with the membrane possibly through PlsY.</text>
</comment>
<gene>
    <name evidence="10" type="primary">plsX</name>
    <name evidence="11" type="ORF">DDZ15_03990</name>
</gene>
<dbReference type="GO" id="GO:0005737">
    <property type="term" value="C:cytoplasm"/>
    <property type="evidence" value="ECO:0007669"/>
    <property type="project" value="UniProtKB-SubCell"/>
</dbReference>
<dbReference type="EMBL" id="QGGB01000003">
    <property type="protein sequence ID" value="PWN07433.1"/>
    <property type="molecule type" value="Genomic_DNA"/>
</dbReference>
<evidence type="ECO:0000313" key="11">
    <source>
        <dbReference type="EMBL" id="PWN07433.1"/>
    </source>
</evidence>
<keyword evidence="11" id="KW-0012">Acyltransferase</keyword>
<evidence type="ECO:0000256" key="1">
    <source>
        <dbReference type="ARBA" id="ARBA00001232"/>
    </source>
</evidence>
<organism evidence="11 12">
    <name type="scientific">Rhodohalobacter mucosus</name>
    <dbReference type="NCBI Taxonomy" id="2079485"/>
    <lineage>
        <taxon>Bacteria</taxon>
        <taxon>Pseudomonadati</taxon>
        <taxon>Balneolota</taxon>
        <taxon>Balneolia</taxon>
        <taxon>Balneolales</taxon>
        <taxon>Balneolaceae</taxon>
        <taxon>Rhodohalobacter</taxon>
    </lineage>
</organism>
<comment type="caution">
    <text evidence="11">The sequence shown here is derived from an EMBL/GenBank/DDBJ whole genome shotgun (WGS) entry which is preliminary data.</text>
</comment>
<sequence>MMIAVDAVGGDHYPENPVAGAVLATGENPDIQILLVGPEDVVSEELLKHSYDSSRIHLLHAPQIIGMDESPSSAVKTKQSSSIAVGLAAHKQGKCSAFVSAGNTGALLAASTFILGKLEGVIRPTIVAPYPTIKGISLLIDAGANLEPKPEMILQFAKMGEIFCREIMGIENPTVGQLNVGEEAEKGTDLQKNSHKLLSQMKGYLGNIEGKDILFGKTDIYITDGFTGNVVLKFGESIPDALQQMLSLTMKSEAVQEEMQRQIYSILEKSLKTFNYEHVGGVPFLGVDGTSLVGHGGSSPVAIKNMIFSAAQCVEHKVNSKIISSLNN</sequence>
<keyword evidence="2 10" id="KW-0963">Cytoplasm</keyword>
<dbReference type="EC" id="2.3.1.274" evidence="8 10"/>
<comment type="similarity">
    <text evidence="10">Belongs to the PlsX family.</text>
</comment>
<reference evidence="11 12" key="1">
    <citation type="submission" date="2018-05" db="EMBL/GenBank/DDBJ databases">
        <title>Rhodohalobacter halophilus gen. nov., sp. nov., a moderately halophilic member of the family Balneolaceae.</title>
        <authorList>
            <person name="Liu Z.-W."/>
        </authorList>
    </citation>
    <scope>NUCLEOTIDE SEQUENCE [LARGE SCALE GENOMIC DNA]</scope>
    <source>
        <strain evidence="11 12">8A47</strain>
    </source>
</reference>
<comment type="pathway">
    <text evidence="10">Lipid metabolism; phospholipid metabolism.</text>
</comment>
<evidence type="ECO:0000256" key="9">
    <source>
        <dbReference type="ARBA" id="ARBA00046608"/>
    </source>
</evidence>
<dbReference type="GO" id="GO:0008654">
    <property type="term" value="P:phospholipid biosynthetic process"/>
    <property type="evidence" value="ECO:0007669"/>
    <property type="project" value="UniProtKB-KW"/>
</dbReference>
<keyword evidence="4 10" id="KW-0808">Transferase</keyword>